<comment type="caution">
    <text evidence="9">The sequence shown here is derived from an EMBL/GenBank/DDBJ whole genome shotgun (WGS) entry which is preliminary data.</text>
</comment>
<reference evidence="9" key="1">
    <citation type="journal article" date="2021" name="PeerJ">
        <title>Extensive microbial diversity within the chicken gut microbiome revealed by metagenomics and culture.</title>
        <authorList>
            <person name="Gilroy R."/>
            <person name="Ravi A."/>
            <person name="Getino M."/>
            <person name="Pursley I."/>
            <person name="Horton D.L."/>
            <person name="Alikhan N.F."/>
            <person name="Baker D."/>
            <person name="Gharbi K."/>
            <person name="Hall N."/>
            <person name="Watson M."/>
            <person name="Adriaenssens E.M."/>
            <person name="Foster-Nyarko E."/>
            <person name="Jarju S."/>
            <person name="Secka A."/>
            <person name="Antonio M."/>
            <person name="Oren A."/>
            <person name="Chaudhuri R.R."/>
            <person name="La Ragione R."/>
            <person name="Hildebrand F."/>
            <person name="Pallen M.J."/>
        </authorList>
    </citation>
    <scope>NUCLEOTIDE SEQUENCE</scope>
    <source>
        <strain evidence="9">ChiGjej4B4-7305</strain>
    </source>
</reference>
<feature type="transmembrane region" description="Helical" evidence="7">
    <location>
        <begin position="234"/>
        <end position="254"/>
    </location>
</feature>
<dbReference type="InterPro" id="IPR011701">
    <property type="entry name" value="MFS"/>
</dbReference>
<evidence type="ECO:0000256" key="2">
    <source>
        <dbReference type="ARBA" id="ARBA00022448"/>
    </source>
</evidence>
<evidence type="ECO:0000256" key="4">
    <source>
        <dbReference type="ARBA" id="ARBA00022989"/>
    </source>
</evidence>
<feature type="region of interest" description="Disordered" evidence="6">
    <location>
        <begin position="382"/>
        <end position="401"/>
    </location>
</feature>
<evidence type="ECO:0000259" key="8">
    <source>
        <dbReference type="PROSITE" id="PS50850"/>
    </source>
</evidence>
<evidence type="ECO:0000256" key="7">
    <source>
        <dbReference type="SAM" id="Phobius"/>
    </source>
</evidence>
<comment type="subcellular location">
    <subcellularLocation>
        <location evidence="1">Cell membrane</location>
        <topology evidence="1">Multi-pass membrane protein</topology>
    </subcellularLocation>
</comment>
<feature type="transmembrane region" description="Helical" evidence="7">
    <location>
        <begin position="291"/>
        <end position="314"/>
    </location>
</feature>
<dbReference type="InterPro" id="IPR036259">
    <property type="entry name" value="MFS_trans_sf"/>
</dbReference>
<proteinExistence type="predicted"/>
<keyword evidence="2" id="KW-0813">Transport</keyword>
<gene>
    <name evidence="9" type="ORF">H9815_13260</name>
</gene>
<keyword evidence="3 7" id="KW-0812">Transmembrane</keyword>
<dbReference type="Gene3D" id="1.20.1250.20">
    <property type="entry name" value="MFS general substrate transporter like domains"/>
    <property type="match status" value="1"/>
</dbReference>
<evidence type="ECO:0000256" key="6">
    <source>
        <dbReference type="SAM" id="MobiDB-lite"/>
    </source>
</evidence>
<dbReference type="GO" id="GO:0005886">
    <property type="term" value="C:plasma membrane"/>
    <property type="evidence" value="ECO:0007669"/>
    <property type="project" value="UniProtKB-SubCell"/>
</dbReference>
<feature type="compositionally biased region" description="Low complexity" evidence="6">
    <location>
        <begin position="384"/>
        <end position="395"/>
    </location>
</feature>
<feature type="transmembrane region" description="Helical" evidence="7">
    <location>
        <begin position="266"/>
        <end position="285"/>
    </location>
</feature>
<feature type="transmembrane region" description="Helical" evidence="7">
    <location>
        <begin position="32"/>
        <end position="50"/>
    </location>
</feature>
<evidence type="ECO:0000313" key="9">
    <source>
        <dbReference type="EMBL" id="HIZ36736.1"/>
    </source>
</evidence>
<dbReference type="EMBL" id="DXBY01000226">
    <property type="protein sequence ID" value="HIZ36736.1"/>
    <property type="molecule type" value="Genomic_DNA"/>
</dbReference>
<feature type="transmembrane region" description="Helical" evidence="7">
    <location>
        <begin position="118"/>
        <end position="140"/>
    </location>
</feature>
<name>A0A9D2EG53_9MICO</name>
<reference evidence="9" key="2">
    <citation type="submission" date="2021-04" db="EMBL/GenBank/DDBJ databases">
        <authorList>
            <person name="Gilroy R."/>
        </authorList>
    </citation>
    <scope>NUCLEOTIDE SEQUENCE</scope>
    <source>
        <strain evidence="9">ChiGjej4B4-7305</strain>
    </source>
</reference>
<dbReference type="Pfam" id="PF07690">
    <property type="entry name" value="MFS_1"/>
    <property type="match status" value="1"/>
</dbReference>
<dbReference type="PANTHER" id="PTHR43385:SF1">
    <property type="entry name" value="RIBOFLAVIN TRANSPORTER RIBJ"/>
    <property type="match status" value="1"/>
</dbReference>
<feature type="transmembrane region" description="Helical" evidence="7">
    <location>
        <begin position="355"/>
        <end position="377"/>
    </location>
</feature>
<feature type="transmembrane region" description="Helical" evidence="7">
    <location>
        <begin position="62"/>
        <end position="80"/>
    </location>
</feature>
<dbReference type="PANTHER" id="PTHR43385">
    <property type="entry name" value="RIBOFLAVIN TRANSPORTER RIBJ"/>
    <property type="match status" value="1"/>
</dbReference>
<sequence length="401" mass="40421">MTEVVSWGLLYYAFPVLAPIISADTGWSSVGVNAAFSGALVVSAVAGVPVGRVIDSRGPRQVMTTGSAMGAVALAVVATAPNALVFVLGWLVAGAAMSGVLYPPAFAAVTGWFTTRRLAALTTLTLIAGLASTVFAPLVAAAGEDLGWRGTYLAAAVALAVLTVPIHAVALRRPWPGAQTRASGQRAAQRHYTSAVLASSRFRLLAIGFTAVSLAMYAALLALVPLMLERGISASSAAWILGLGGVGQVAGRLVYTPLAPRASLPVRTAIVFALVTASIAAFAVVPGPTAALVALSMLAGIGRGVATLLQATAITDRWGARAYGHLSGMLGLPVLLATALAPSVGAMLAEVTGSYATGFAFLASLAGLGTVLMVASAREPRTVSGSRSAPPGSRSAPRRAP</sequence>
<keyword evidence="4 7" id="KW-1133">Transmembrane helix</keyword>
<keyword evidence="5 7" id="KW-0472">Membrane</keyword>
<feature type="transmembrane region" description="Helical" evidence="7">
    <location>
        <begin position="152"/>
        <end position="171"/>
    </location>
</feature>
<dbReference type="AlphaFoldDB" id="A0A9D2EG53"/>
<feature type="transmembrane region" description="Helical" evidence="7">
    <location>
        <begin position="204"/>
        <end position="228"/>
    </location>
</feature>
<feature type="transmembrane region" description="Helical" evidence="7">
    <location>
        <begin position="86"/>
        <end position="106"/>
    </location>
</feature>
<evidence type="ECO:0000256" key="3">
    <source>
        <dbReference type="ARBA" id="ARBA00022692"/>
    </source>
</evidence>
<dbReference type="InterPro" id="IPR052983">
    <property type="entry name" value="MFS_Riboflavin_Transporter"/>
</dbReference>
<dbReference type="GO" id="GO:0022857">
    <property type="term" value="F:transmembrane transporter activity"/>
    <property type="evidence" value="ECO:0007669"/>
    <property type="project" value="InterPro"/>
</dbReference>
<dbReference type="PROSITE" id="PS50850">
    <property type="entry name" value="MFS"/>
    <property type="match status" value="1"/>
</dbReference>
<organism evidence="9 10">
    <name type="scientific">Candidatus Ruania gallistercoris</name>
    <dbReference type="NCBI Taxonomy" id="2838746"/>
    <lineage>
        <taxon>Bacteria</taxon>
        <taxon>Bacillati</taxon>
        <taxon>Actinomycetota</taxon>
        <taxon>Actinomycetes</taxon>
        <taxon>Micrococcales</taxon>
        <taxon>Ruaniaceae</taxon>
        <taxon>Ruania</taxon>
    </lineage>
</organism>
<evidence type="ECO:0000256" key="1">
    <source>
        <dbReference type="ARBA" id="ARBA00004651"/>
    </source>
</evidence>
<evidence type="ECO:0000313" key="10">
    <source>
        <dbReference type="Proteomes" id="UP000824037"/>
    </source>
</evidence>
<dbReference type="InterPro" id="IPR020846">
    <property type="entry name" value="MFS_dom"/>
</dbReference>
<evidence type="ECO:0000256" key="5">
    <source>
        <dbReference type="ARBA" id="ARBA00023136"/>
    </source>
</evidence>
<feature type="domain" description="Major facilitator superfamily (MFS) profile" evidence="8">
    <location>
        <begin position="1"/>
        <end position="381"/>
    </location>
</feature>
<feature type="transmembrane region" description="Helical" evidence="7">
    <location>
        <begin position="326"/>
        <end position="349"/>
    </location>
</feature>
<accession>A0A9D2EG53</accession>
<protein>
    <submittedName>
        <fullName evidence="9">MFS transporter</fullName>
    </submittedName>
</protein>
<dbReference type="Proteomes" id="UP000824037">
    <property type="component" value="Unassembled WGS sequence"/>
</dbReference>
<dbReference type="SUPFAM" id="SSF103473">
    <property type="entry name" value="MFS general substrate transporter"/>
    <property type="match status" value="1"/>
</dbReference>